<dbReference type="CDD" id="cd03801">
    <property type="entry name" value="GT4_PimA-like"/>
    <property type="match status" value="1"/>
</dbReference>
<dbReference type="Gene3D" id="3.40.50.2000">
    <property type="entry name" value="Glycogen Phosphorylase B"/>
    <property type="match status" value="2"/>
</dbReference>
<evidence type="ECO:0000313" key="3">
    <source>
        <dbReference type="Proteomes" id="UP001199525"/>
    </source>
</evidence>
<evidence type="ECO:0000313" key="2">
    <source>
        <dbReference type="EMBL" id="MCC5602793.1"/>
    </source>
</evidence>
<reference evidence="2 3" key="1">
    <citation type="journal article" date="2021" name="Microorganisms">
        <title>Genome Evolution of Filamentous Cyanobacterium Nostoc Species: From Facultative Symbiosis to Free Living.</title>
        <authorList>
            <person name="Huo D."/>
            <person name="Li H."/>
            <person name="Cai F."/>
            <person name="Guo X."/>
            <person name="Qiao Z."/>
            <person name="Wang W."/>
            <person name="Yu G."/>
            <person name="Li R."/>
        </authorList>
    </citation>
    <scope>NUCLEOTIDE SEQUENCE [LARGE SCALE GENOMIC DNA]</scope>
    <source>
        <strain evidence="2 3">CHAB 5714</strain>
    </source>
</reference>
<sequence length="388" mass="43908">MKDRLKVSLLVWNLSTNDGFIRASLLKAALIRLGYEVEILGFLFGNELYGAIPLESEVYAVEGINYPSFFKSVGKILKHIDGDIIYAIKPQPASFGVALLKKLYTRRAVILDIDDWELSWYGGDEWQYRPTLKQLAKDLFKKDGVLRLPNHPLYLKWMEALVNQANAVTVHTEFLHQRFGGTFVPNGKDTSLFDPTQYDAESSRSRYGLSQYRILMFPGAPRPYKGLEDVLIALDKINQPDLRLVIVGGSPYDDYDQQLQQKWGRWIIKLPKYPADVMPDLVAAAHIVVVPQRDTPETRAQFPLKLTDGMAMAKPILSTRVGDIPKILGDTGYLVEPACPEQIAEQIQLIFQNLESANRRGIKARERCVEHYSIEAMASVLKSVIARL</sequence>
<organism evidence="2 3">
    <name type="scientific">Nostoc favosum CHAB5714</name>
    <dbReference type="NCBI Taxonomy" id="2780399"/>
    <lineage>
        <taxon>Bacteria</taxon>
        <taxon>Bacillati</taxon>
        <taxon>Cyanobacteriota</taxon>
        <taxon>Cyanophyceae</taxon>
        <taxon>Nostocales</taxon>
        <taxon>Nostocaceae</taxon>
        <taxon>Nostoc</taxon>
        <taxon>Nostoc favosum</taxon>
    </lineage>
</organism>
<keyword evidence="1" id="KW-0808">Transferase</keyword>
<name>A0ABS8IFC0_9NOSO</name>
<gene>
    <name evidence="2" type="ORF">LC586_27270</name>
</gene>
<proteinExistence type="predicted"/>
<dbReference type="EMBL" id="JAIVFQ010000059">
    <property type="protein sequence ID" value="MCC5602793.1"/>
    <property type="molecule type" value="Genomic_DNA"/>
</dbReference>
<dbReference type="PANTHER" id="PTHR46401">
    <property type="entry name" value="GLYCOSYLTRANSFERASE WBBK-RELATED"/>
    <property type="match status" value="1"/>
</dbReference>
<protein>
    <submittedName>
        <fullName evidence="2">Glycosyltransferase family 4 protein</fullName>
    </submittedName>
</protein>
<keyword evidence="3" id="KW-1185">Reference proteome</keyword>
<comment type="caution">
    <text evidence="2">The sequence shown here is derived from an EMBL/GenBank/DDBJ whole genome shotgun (WGS) entry which is preliminary data.</text>
</comment>
<accession>A0ABS8IFC0</accession>
<dbReference type="Pfam" id="PF13692">
    <property type="entry name" value="Glyco_trans_1_4"/>
    <property type="match status" value="1"/>
</dbReference>
<dbReference type="RefSeq" id="WP_229488335.1">
    <property type="nucleotide sequence ID" value="NZ_JAIVFQ010000059.1"/>
</dbReference>
<dbReference type="SUPFAM" id="SSF53756">
    <property type="entry name" value="UDP-Glycosyltransferase/glycogen phosphorylase"/>
    <property type="match status" value="1"/>
</dbReference>
<dbReference type="PANTHER" id="PTHR46401:SF2">
    <property type="entry name" value="GLYCOSYLTRANSFERASE WBBK-RELATED"/>
    <property type="match status" value="1"/>
</dbReference>
<dbReference type="Proteomes" id="UP001199525">
    <property type="component" value="Unassembled WGS sequence"/>
</dbReference>
<evidence type="ECO:0000256" key="1">
    <source>
        <dbReference type="ARBA" id="ARBA00022679"/>
    </source>
</evidence>